<dbReference type="InterPro" id="IPR008928">
    <property type="entry name" value="6-hairpin_glycosidase_sf"/>
</dbReference>
<sequence length="351" mass="39010">MEPLSSLATKLKLYMDSLLRRDESGRLYVLDDELGDRGSCCTTAETACLYVLSGIISGSKDDTAVAAELIDDVLRRQLPSGAFGQPYYVKKGETGTVDIAEIGASANSLYQVYKATKNEAAKSSLIRSADYLLTQVAEENPGAVYKNPNARMHDVLNGDIYAAHTLGRAYELTGNPVYLQQIERTITHVADRFGRHSSGWWPYTELWDGTVGMGNSVAYQVTIIAFAHTLLPLLSEPLRQRWTQIEDEAARVVLNALREGPNDSNEAPWWCRDWPNVPEITLALSRVPHIEEAQAYVRQRLQELEEGLALHGIAYFSPKVKHDDPERAPVTTTFRKAATFAALLSAMYLDE</sequence>
<evidence type="ECO:0000313" key="2">
    <source>
        <dbReference type="Proteomes" id="UP000282311"/>
    </source>
</evidence>
<protein>
    <submittedName>
        <fullName evidence="1">Uncharacterized protein</fullName>
    </submittedName>
</protein>
<reference evidence="1 2" key="1">
    <citation type="journal article" date="2007" name="Int. J. Syst. Evol. Microbiol.">
        <title>Paenibacillus ginsengarvi sp. nov., isolated from soil from ginseng cultivation.</title>
        <authorList>
            <person name="Yoon M.H."/>
            <person name="Ten L.N."/>
            <person name="Im W.T."/>
        </authorList>
    </citation>
    <scope>NUCLEOTIDE SEQUENCE [LARGE SCALE GENOMIC DNA]</scope>
    <source>
        <strain evidence="1 2">KCTC 13059</strain>
    </source>
</reference>
<dbReference type="SUPFAM" id="SSF48208">
    <property type="entry name" value="Six-hairpin glycosidases"/>
    <property type="match status" value="1"/>
</dbReference>
<organism evidence="1 2">
    <name type="scientific">Paenibacillus ginsengarvi</name>
    <dbReference type="NCBI Taxonomy" id="400777"/>
    <lineage>
        <taxon>Bacteria</taxon>
        <taxon>Bacillati</taxon>
        <taxon>Bacillota</taxon>
        <taxon>Bacilli</taxon>
        <taxon>Bacillales</taxon>
        <taxon>Paenibacillaceae</taxon>
        <taxon>Paenibacillus</taxon>
    </lineage>
</organism>
<dbReference type="Proteomes" id="UP000282311">
    <property type="component" value="Unassembled WGS sequence"/>
</dbReference>
<dbReference type="Gene3D" id="1.50.10.100">
    <property type="entry name" value="Chondroitin AC/alginate lyase"/>
    <property type="match status" value="1"/>
</dbReference>
<dbReference type="InterPro" id="IPR008929">
    <property type="entry name" value="Chondroitin_lyas"/>
</dbReference>
<name>A0A3B0CRW6_9BACL</name>
<dbReference type="RefSeq" id="WP_120746175.1">
    <property type="nucleotide sequence ID" value="NZ_RBAH01000003.1"/>
</dbReference>
<dbReference type="GO" id="GO:0005975">
    <property type="term" value="P:carbohydrate metabolic process"/>
    <property type="evidence" value="ECO:0007669"/>
    <property type="project" value="InterPro"/>
</dbReference>
<comment type="caution">
    <text evidence="1">The sequence shown here is derived from an EMBL/GenBank/DDBJ whole genome shotgun (WGS) entry which is preliminary data.</text>
</comment>
<accession>A0A3B0CRW6</accession>
<gene>
    <name evidence="1" type="ORF">D7M11_05585</name>
</gene>
<dbReference type="AlphaFoldDB" id="A0A3B0CRW6"/>
<keyword evidence="2" id="KW-1185">Reference proteome</keyword>
<dbReference type="EMBL" id="RBAH01000003">
    <property type="protein sequence ID" value="RKN85806.1"/>
    <property type="molecule type" value="Genomic_DNA"/>
</dbReference>
<evidence type="ECO:0000313" key="1">
    <source>
        <dbReference type="EMBL" id="RKN85806.1"/>
    </source>
</evidence>
<dbReference type="OrthoDB" id="2522560at2"/>
<proteinExistence type="predicted"/>